<dbReference type="EMBL" id="JZWV01000590">
    <property type="protein sequence ID" value="KJY30097.1"/>
    <property type="molecule type" value="Genomic_DNA"/>
</dbReference>
<evidence type="ECO:0000313" key="1">
    <source>
        <dbReference type="EMBL" id="KJY30097.1"/>
    </source>
</evidence>
<gene>
    <name evidence="1" type="ORF">VR44_21210</name>
</gene>
<organism evidence="1 2">
    <name type="scientific">Streptomyces katrae</name>
    <dbReference type="NCBI Taxonomy" id="68223"/>
    <lineage>
        <taxon>Bacteria</taxon>
        <taxon>Bacillati</taxon>
        <taxon>Actinomycetota</taxon>
        <taxon>Actinomycetes</taxon>
        <taxon>Kitasatosporales</taxon>
        <taxon>Streptomycetaceae</taxon>
        <taxon>Streptomyces</taxon>
    </lineage>
</organism>
<reference evidence="1 2" key="1">
    <citation type="submission" date="2015-02" db="EMBL/GenBank/DDBJ databases">
        <authorList>
            <person name="Ju K.-S."/>
            <person name="Doroghazi J.R."/>
            <person name="Metcalf W."/>
        </authorList>
    </citation>
    <scope>NUCLEOTIDE SEQUENCE [LARGE SCALE GENOMIC DNA]</scope>
    <source>
        <strain evidence="1 2">NRRL ISP-5550</strain>
    </source>
</reference>
<dbReference type="PATRIC" id="fig|68223.7.peg.8965"/>
<protein>
    <submittedName>
        <fullName evidence="1">Uncharacterized protein</fullName>
    </submittedName>
</protein>
<dbReference type="RefSeq" id="WP_045949137.1">
    <property type="nucleotide sequence ID" value="NZ_JZWV01000590.1"/>
</dbReference>
<dbReference type="Proteomes" id="UP000033551">
    <property type="component" value="Unassembled WGS sequence"/>
</dbReference>
<keyword evidence="2" id="KW-1185">Reference proteome</keyword>
<accession>A0A0F4J6V3</accession>
<dbReference type="AlphaFoldDB" id="A0A0F4J6V3"/>
<proteinExistence type="predicted"/>
<comment type="caution">
    <text evidence="1">The sequence shown here is derived from an EMBL/GenBank/DDBJ whole genome shotgun (WGS) entry which is preliminary data.</text>
</comment>
<evidence type="ECO:0000313" key="2">
    <source>
        <dbReference type="Proteomes" id="UP000033551"/>
    </source>
</evidence>
<dbReference type="OrthoDB" id="4228822at2"/>
<sequence>MTPRDDLLIDLINRTEMEGEGPRITVVAQGVVITGRIAAHRHWASQLAGQLSDTGLPDLRFAEDFSREAGETPEYPPAFLHLQGCQLISGSSSLPAALGESFRVPLATISAWSVR</sequence>
<name>A0A0F4J6V3_9ACTN</name>